<comment type="caution">
    <text evidence="7">The sequence shown here is derived from an EMBL/GenBank/DDBJ whole genome shotgun (WGS) entry which is preliminary data.</text>
</comment>
<dbReference type="Pfam" id="PF00440">
    <property type="entry name" value="TetR_N"/>
    <property type="match status" value="1"/>
</dbReference>
<evidence type="ECO:0000256" key="5">
    <source>
        <dbReference type="SAM" id="MobiDB-lite"/>
    </source>
</evidence>
<evidence type="ECO:0000256" key="3">
    <source>
        <dbReference type="ARBA" id="ARBA00023163"/>
    </source>
</evidence>
<gene>
    <name evidence="7" type="ORF">CC117_17055</name>
</gene>
<dbReference type="PRINTS" id="PR00455">
    <property type="entry name" value="HTHTETR"/>
</dbReference>
<dbReference type="PROSITE" id="PS50977">
    <property type="entry name" value="HTH_TETR_2"/>
    <property type="match status" value="1"/>
</dbReference>
<dbReference type="RefSeq" id="WP_071084583.1">
    <property type="nucleotide sequence ID" value="NZ_MBLM01000114.1"/>
</dbReference>
<dbReference type="InterPro" id="IPR001647">
    <property type="entry name" value="HTH_TetR"/>
</dbReference>
<sequence>MAVVPVSDPAATRQRLLDAAWRVLARHGDQPLSLDAVAREATVSKGGLLHHFPTRAALIDALHDRWNDGFDAAVTGRATADGRPGSRARAYLEVGAEGATAPGEATAEVGFLAALIAEPGQLQRLRERYETWQERLVQDRVDPVAASVVRMAADGIWLADLLGLAPPAGDLRRRMLDMLRALVTPPGTPAADPTTPALPAAPAAPALPATPTATSSPGAPGAPGAADRQSSHRSPPAAPLARG</sequence>
<feature type="domain" description="HTH tetR-type" evidence="6">
    <location>
        <begin position="10"/>
        <end position="70"/>
    </location>
</feature>
<evidence type="ECO:0000313" key="7">
    <source>
        <dbReference type="EMBL" id="OHV36883.1"/>
    </source>
</evidence>
<dbReference type="SUPFAM" id="SSF48498">
    <property type="entry name" value="Tetracyclin repressor-like, C-terminal domain"/>
    <property type="match status" value="1"/>
</dbReference>
<evidence type="ECO:0000313" key="8">
    <source>
        <dbReference type="Proteomes" id="UP000179627"/>
    </source>
</evidence>
<reference evidence="8" key="1">
    <citation type="submission" date="2016-07" db="EMBL/GenBank/DDBJ databases">
        <title>Sequence Frankia sp. strain CcI1.17.</title>
        <authorList>
            <person name="Ghodhbane-Gtari F."/>
            <person name="Swanson E."/>
            <person name="Gueddou A."/>
            <person name="Morris K."/>
            <person name="Hezbri K."/>
            <person name="Ktari A."/>
            <person name="Nouioui I."/>
            <person name="Abebe-Akele F."/>
            <person name="Simpson S."/>
            <person name="Thomas K."/>
            <person name="Gtari M."/>
            <person name="Tisa L.S."/>
            <person name="Hurst S."/>
        </authorList>
    </citation>
    <scope>NUCLEOTIDE SEQUENCE [LARGE SCALE GENOMIC DNA]</scope>
    <source>
        <strain evidence="8">Cc1.17</strain>
    </source>
</reference>
<keyword evidence="3" id="KW-0804">Transcription</keyword>
<evidence type="ECO:0000256" key="1">
    <source>
        <dbReference type="ARBA" id="ARBA00023015"/>
    </source>
</evidence>
<dbReference type="SUPFAM" id="SSF46689">
    <property type="entry name" value="Homeodomain-like"/>
    <property type="match status" value="1"/>
</dbReference>
<evidence type="ECO:0000259" key="6">
    <source>
        <dbReference type="PROSITE" id="PS50977"/>
    </source>
</evidence>
<protein>
    <submittedName>
        <fullName evidence="7">TetR family transcriptional regulator</fullName>
    </submittedName>
</protein>
<keyword evidence="2 4" id="KW-0238">DNA-binding</keyword>
<feature type="region of interest" description="Disordered" evidence="5">
    <location>
        <begin position="187"/>
        <end position="243"/>
    </location>
</feature>
<dbReference type="EMBL" id="MBLM01000114">
    <property type="protein sequence ID" value="OHV36883.1"/>
    <property type="molecule type" value="Genomic_DNA"/>
</dbReference>
<dbReference type="InterPro" id="IPR036271">
    <property type="entry name" value="Tet_transcr_reg_TetR-rel_C_sf"/>
</dbReference>
<feature type="DNA-binding region" description="H-T-H motif" evidence="4">
    <location>
        <begin position="33"/>
        <end position="52"/>
    </location>
</feature>
<dbReference type="Pfam" id="PF17937">
    <property type="entry name" value="TetR_C_28"/>
    <property type="match status" value="1"/>
</dbReference>
<dbReference type="GO" id="GO:0000976">
    <property type="term" value="F:transcription cis-regulatory region binding"/>
    <property type="evidence" value="ECO:0007669"/>
    <property type="project" value="TreeGrafter"/>
</dbReference>
<evidence type="ECO:0000256" key="2">
    <source>
        <dbReference type="ARBA" id="ARBA00023125"/>
    </source>
</evidence>
<dbReference type="PANTHER" id="PTHR30055:SF234">
    <property type="entry name" value="HTH-TYPE TRANSCRIPTIONAL REGULATOR BETI"/>
    <property type="match status" value="1"/>
</dbReference>
<name>A0A1S1QQA2_9ACTN</name>
<dbReference type="InterPro" id="IPR009057">
    <property type="entry name" value="Homeodomain-like_sf"/>
</dbReference>
<dbReference type="OrthoDB" id="3474596at2"/>
<proteinExistence type="predicted"/>
<dbReference type="InterPro" id="IPR050109">
    <property type="entry name" value="HTH-type_TetR-like_transc_reg"/>
</dbReference>
<evidence type="ECO:0000256" key="4">
    <source>
        <dbReference type="PROSITE-ProRule" id="PRU00335"/>
    </source>
</evidence>
<feature type="compositionally biased region" description="Low complexity" evidence="5">
    <location>
        <begin position="187"/>
        <end position="227"/>
    </location>
</feature>
<accession>A0A1S1QQA2</accession>
<dbReference type="InterPro" id="IPR041479">
    <property type="entry name" value="TetR_CgmR_C"/>
</dbReference>
<dbReference type="GO" id="GO:0003700">
    <property type="term" value="F:DNA-binding transcription factor activity"/>
    <property type="evidence" value="ECO:0007669"/>
    <property type="project" value="TreeGrafter"/>
</dbReference>
<organism evidence="7 8">
    <name type="scientific">Parafrankia colletiae</name>
    <dbReference type="NCBI Taxonomy" id="573497"/>
    <lineage>
        <taxon>Bacteria</taxon>
        <taxon>Bacillati</taxon>
        <taxon>Actinomycetota</taxon>
        <taxon>Actinomycetes</taxon>
        <taxon>Frankiales</taxon>
        <taxon>Frankiaceae</taxon>
        <taxon>Parafrankia</taxon>
    </lineage>
</organism>
<dbReference type="AlphaFoldDB" id="A0A1S1QQA2"/>
<dbReference type="Gene3D" id="1.10.357.10">
    <property type="entry name" value="Tetracycline Repressor, domain 2"/>
    <property type="match status" value="1"/>
</dbReference>
<keyword evidence="8" id="KW-1185">Reference proteome</keyword>
<dbReference type="PANTHER" id="PTHR30055">
    <property type="entry name" value="HTH-TYPE TRANSCRIPTIONAL REGULATOR RUTR"/>
    <property type="match status" value="1"/>
</dbReference>
<keyword evidence="1" id="KW-0805">Transcription regulation</keyword>
<dbReference type="Proteomes" id="UP000179627">
    <property type="component" value="Unassembled WGS sequence"/>
</dbReference>